<dbReference type="EMBL" id="LN649232">
    <property type="protein sequence ID" value="CEI38973.1"/>
    <property type="molecule type" value="Genomic_DNA"/>
</dbReference>
<evidence type="ECO:0000313" key="3">
    <source>
        <dbReference type="Proteomes" id="UP000245910"/>
    </source>
</evidence>
<dbReference type="AlphaFoldDB" id="A0A2L2SZF9"/>
<reference evidence="3" key="1">
    <citation type="submission" date="2014-10" db="EMBL/GenBank/DDBJ databases">
        <authorList>
            <person name="King R."/>
        </authorList>
    </citation>
    <scope>NUCLEOTIDE SEQUENCE [LARGE SCALE GENOMIC DNA]</scope>
    <source>
        <strain evidence="3">A3/5</strain>
    </source>
</reference>
<evidence type="ECO:0000256" key="1">
    <source>
        <dbReference type="SAM" id="MobiDB-lite"/>
    </source>
</evidence>
<protein>
    <submittedName>
        <fullName evidence="2">Uncharacterized protein</fullName>
    </submittedName>
</protein>
<proteinExistence type="predicted"/>
<name>A0A2L2SZF9_9HYPO</name>
<sequence length="120" mass="13348">MVHRWLKTKRAGETRQRVMESSENPILKRNLSYFVKFRNSPGGPWPLVMVGVGVKAPSFHPRPGSIRPLRVVGDSMHSRERALGPNIDKIPTRLPGTAIDATTPPSVKLDGRKMAGWGVR</sequence>
<feature type="region of interest" description="Disordered" evidence="1">
    <location>
        <begin position="83"/>
        <end position="104"/>
    </location>
</feature>
<accession>A0A2L2SZF9</accession>
<dbReference type="Proteomes" id="UP000245910">
    <property type="component" value="Chromosome IIII"/>
</dbReference>
<organism evidence="2 3">
    <name type="scientific">Fusarium venenatum</name>
    <dbReference type="NCBI Taxonomy" id="56646"/>
    <lineage>
        <taxon>Eukaryota</taxon>
        <taxon>Fungi</taxon>
        <taxon>Dikarya</taxon>
        <taxon>Ascomycota</taxon>
        <taxon>Pezizomycotina</taxon>
        <taxon>Sordariomycetes</taxon>
        <taxon>Hypocreomycetidae</taxon>
        <taxon>Hypocreales</taxon>
        <taxon>Nectriaceae</taxon>
        <taxon>Fusarium</taxon>
    </lineage>
</organism>
<evidence type="ECO:0000313" key="2">
    <source>
        <dbReference type="EMBL" id="CEI38973.1"/>
    </source>
</evidence>
<keyword evidence="3" id="KW-1185">Reference proteome</keyword>